<reference evidence="3" key="1">
    <citation type="journal article" date="2019" name="Int. J. Syst. Evol. Microbiol.">
        <title>The Global Catalogue of Microorganisms (GCM) 10K type strain sequencing project: providing services to taxonomists for standard genome sequencing and annotation.</title>
        <authorList>
            <consortium name="The Broad Institute Genomics Platform"/>
            <consortium name="The Broad Institute Genome Sequencing Center for Infectious Disease"/>
            <person name="Wu L."/>
            <person name="Ma J."/>
        </authorList>
    </citation>
    <scope>NUCLEOTIDE SEQUENCE [LARGE SCALE GENOMIC DNA]</scope>
    <source>
        <strain evidence="3">CGMCC 4.7323</strain>
    </source>
</reference>
<evidence type="ECO:0000313" key="2">
    <source>
        <dbReference type="EMBL" id="GGN43995.1"/>
    </source>
</evidence>
<comment type="caution">
    <text evidence="2">The sequence shown here is derived from an EMBL/GenBank/DDBJ whole genome shotgun (WGS) entry which is preliminary data.</text>
</comment>
<keyword evidence="1" id="KW-0472">Membrane</keyword>
<proteinExistence type="predicted"/>
<protein>
    <submittedName>
        <fullName evidence="2">Uncharacterized protein</fullName>
    </submittedName>
</protein>
<organism evidence="2 3">
    <name type="scientific">Streptomyces kronopolitis</name>
    <dbReference type="NCBI Taxonomy" id="1612435"/>
    <lineage>
        <taxon>Bacteria</taxon>
        <taxon>Bacillati</taxon>
        <taxon>Actinomycetota</taxon>
        <taxon>Actinomycetes</taxon>
        <taxon>Kitasatosporales</taxon>
        <taxon>Streptomycetaceae</taxon>
        <taxon>Streptomyces</taxon>
    </lineage>
</organism>
<evidence type="ECO:0000313" key="3">
    <source>
        <dbReference type="Proteomes" id="UP000600080"/>
    </source>
</evidence>
<dbReference type="EMBL" id="BMND01000008">
    <property type="protein sequence ID" value="GGN43995.1"/>
    <property type="molecule type" value="Genomic_DNA"/>
</dbReference>
<keyword evidence="1" id="KW-0812">Transmembrane</keyword>
<feature type="transmembrane region" description="Helical" evidence="1">
    <location>
        <begin position="52"/>
        <end position="73"/>
    </location>
</feature>
<dbReference type="Proteomes" id="UP000600080">
    <property type="component" value="Unassembled WGS sequence"/>
</dbReference>
<name>A0ABQ2JFF2_9ACTN</name>
<evidence type="ECO:0000256" key="1">
    <source>
        <dbReference type="SAM" id="Phobius"/>
    </source>
</evidence>
<sequence>MIVLVGDARDRVARLSVDSWLRILSRGGLVESDRGRNVWPPLGVFGGPDGDLVLAFVTVCQFQFDVFLVFLVFV</sequence>
<accession>A0ABQ2JFF2</accession>
<keyword evidence="1" id="KW-1133">Transmembrane helix</keyword>
<gene>
    <name evidence="2" type="ORF">GCM10012285_26150</name>
</gene>
<keyword evidence="3" id="KW-1185">Reference proteome</keyword>